<evidence type="ECO:0000256" key="2">
    <source>
        <dbReference type="ARBA" id="ARBA00005914"/>
    </source>
</evidence>
<dbReference type="Proteomes" id="UP000834503">
    <property type="component" value="Unassembled WGS sequence"/>
</dbReference>
<keyword evidence="5 8" id="KW-1133">Transmembrane helix</keyword>
<protein>
    <submittedName>
        <fullName evidence="9">Urea transporter</fullName>
    </submittedName>
</protein>
<dbReference type="PANTHER" id="PTHR10464">
    <property type="entry name" value="UREA TRANSPORTER"/>
    <property type="match status" value="1"/>
</dbReference>
<organism evidence="9 11">
    <name type="scientific">Citrobacter werkmanii</name>
    <dbReference type="NCBI Taxonomy" id="67827"/>
    <lineage>
        <taxon>Bacteria</taxon>
        <taxon>Pseudomonadati</taxon>
        <taxon>Pseudomonadota</taxon>
        <taxon>Gammaproteobacteria</taxon>
        <taxon>Enterobacterales</taxon>
        <taxon>Enterobacteriaceae</taxon>
        <taxon>Citrobacter</taxon>
        <taxon>Citrobacter freundii complex</taxon>
    </lineage>
</organism>
<evidence type="ECO:0000313" key="10">
    <source>
        <dbReference type="EMBL" id="CAC9184192.1"/>
    </source>
</evidence>
<feature type="transmembrane region" description="Helical" evidence="8">
    <location>
        <begin position="276"/>
        <end position="294"/>
    </location>
</feature>
<dbReference type="EMBL" id="CAIIUA010000001">
    <property type="protein sequence ID" value="CAC9184192.1"/>
    <property type="molecule type" value="Genomic_DNA"/>
</dbReference>
<evidence type="ECO:0000256" key="1">
    <source>
        <dbReference type="ARBA" id="ARBA00004651"/>
    </source>
</evidence>
<keyword evidence="6 8" id="KW-0472">Membrane</keyword>
<feature type="transmembrane region" description="Helical" evidence="8">
    <location>
        <begin position="251"/>
        <end position="269"/>
    </location>
</feature>
<dbReference type="NCBIfam" id="TIGR03441">
    <property type="entry name" value="urea_trans_yut"/>
    <property type="match status" value="1"/>
</dbReference>
<feature type="transmembrane region" description="Helical" evidence="8">
    <location>
        <begin position="300"/>
        <end position="319"/>
    </location>
</feature>
<evidence type="ECO:0000313" key="9">
    <source>
        <dbReference type="EMBL" id="CAB5601491.1"/>
    </source>
</evidence>
<accession>A0A9N8CYI9</accession>
<dbReference type="AlphaFoldDB" id="A0A9N8CYI9"/>
<comment type="subcellular location">
    <subcellularLocation>
        <location evidence="1">Cell membrane</location>
        <topology evidence="1">Multi-pass membrane protein</topology>
    </subcellularLocation>
</comment>
<dbReference type="InterPro" id="IPR017807">
    <property type="entry name" value="Urea_transporter_bac"/>
</dbReference>
<reference evidence="9" key="1">
    <citation type="submission" date="2020-05" db="EMBL/GenBank/DDBJ databases">
        <authorList>
            <person name="Delgado-Blas J."/>
        </authorList>
    </citation>
    <scope>NUCLEOTIDE SEQUENCE</scope>
    <source>
        <strain evidence="9">BB1459</strain>
        <strain evidence="10">BB1480</strain>
    </source>
</reference>
<feature type="transmembrane region" description="Helical" evidence="8">
    <location>
        <begin position="201"/>
        <end position="219"/>
    </location>
</feature>
<keyword evidence="4 8" id="KW-0812">Transmembrane</keyword>
<feature type="transmembrane region" description="Helical" evidence="8">
    <location>
        <begin position="141"/>
        <end position="160"/>
    </location>
</feature>
<evidence type="ECO:0000256" key="4">
    <source>
        <dbReference type="ARBA" id="ARBA00022692"/>
    </source>
</evidence>
<gene>
    <name evidence="9" type="ORF">GHA_05164</name>
    <name evidence="10" type="ORF">TML_01436</name>
</gene>
<comment type="caution">
    <text evidence="9">The sequence shown here is derived from an EMBL/GenBank/DDBJ whole genome shotgun (WGS) entry which is preliminary data.</text>
</comment>
<dbReference type="InterPro" id="IPR004937">
    <property type="entry name" value="Urea_transporter"/>
</dbReference>
<keyword evidence="12" id="KW-1185">Reference proteome</keyword>
<feature type="transmembrane region" description="Helical" evidence="8">
    <location>
        <begin position="89"/>
        <end position="105"/>
    </location>
</feature>
<evidence type="ECO:0000256" key="3">
    <source>
        <dbReference type="ARBA" id="ARBA00022475"/>
    </source>
</evidence>
<evidence type="ECO:0000313" key="12">
    <source>
        <dbReference type="Proteomes" id="UP000837205"/>
    </source>
</evidence>
<dbReference type="PIRSF" id="PIRSF016502">
    <property type="entry name" value="Urea_transporter"/>
    <property type="match status" value="1"/>
</dbReference>
<dbReference type="Gene3D" id="1.10.3430.10">
    <property type="entry name" value="Ammonium transporter AmtB like domains"/>
    <property type="match status" value="1"/>
</dbReference>
<dbReference type="InterPro" id="IPR029020">
    <property type="entry name" value="Ammonium/urea_transptr"/>
</dbReference>
<sequence length="330" mass="35856">MMTIHPISVLWKNNTDKHYSLKIIDISLRGCAQVMFQNNPITGLLFFIAIFIAAYNNNNPLAAWGCIVGTVLASITGAIAHDVKSWRDGLYSYNGCLVGIAIPVFITATPIMWLCLVVGSVVSVIATVCIADILKTWKVAALTAPFVLTTWVILLASYAFHNIYGSGLPAPELSQHYIAASQNHYSISFFIDGTLHGVSQVFLFPGILASLFFIAGLAVESVVCACYAIIGSFIATLLACYLGANPHEIEAGLYAFSAVLTSVALGTVFNHPGWQVFIYTVSGIIFTVFIQAAMNVLLMPFGLPTLTMPFVISSWLFLVPNKELMPEHRH</sequence>
<evidence type="ECO:0000256" key="7">
    <source>
        <dbReference type="PIRSR" id="PIRSR016502-1"/>
    </source>
</evidence>
<dbReference type="PANTHER" id="PTHR10464:SF4">
    <property type="entry name" value="UREA TRANSPORTER"/>
    <property type="match status" value="1"/>
</dbReference>
<proteinExistence type="inferred from homology"/>
<dbReference type="GO" id="GO:0015204">
    <property type="term" value="F:urea transmembrane transporter activity"/>
    <property type="evidence" value="ECO:0007669"/>
    <property type="project" value="InterPro"/>
</dbReference>
<evidence type="ECO:0000313" key="11">
    <source>
        <dbReference type="Proteomes" id="UP000834503"/>
    </source>
</evidence>
<feature type="transmembrane region" description="Helical" evidence="8">
    <location>
        <begin position="36"/>
        <end position="55"/>
    </location>
</feature>
<feature type="site" description="Important for channel permeability" evidence="7">
    <location>
        <position position="307"/>
    </location>
</feature>
<feature type="transmembrane region" description="Helical" evidence="8">
    <location>
        <begin position="226"/>
        <end position="245"/>
    </location>
</feature>
<evidence type="ECO:0000256" key="8">
    <source>
        <dbReference type="SAM" id="Phobius"/>
    </source>
</evidence>
<dbReference type="EMBL" id="CAHPQX010000037">
    <property type="protein sequence ID" value="CAB5601491.1"/>
    <property type="molecule type" value="Genomic_DNA"/>
</dbReference>
<comment type="similarity">
    <text evidence="2">Belongs to the urea transporter family.</text>
</comment>
<dbReference type="Pfam" id="PF03253">
    <property type="entry name" value="UT"/>
    <property type="match status" value="1"/>
</dbReference>
<dbReference type="GO" id="GO:0005886">
    <property type="term" value="C:plasma membrane"/>
    <property type="evidence" value="ECO:0007669"/>
    <property type="project" value="UniProtKB-SubCell"/>
</dbReference>
<feature type="transmembrane region" description="Helical" evidence="8">
    <location>
        <begin position="61"/>
        <end position="80"/>
    </location>
</feature>
<keyword evidence="3" id="KW-1003">Cell membrane</keyword>
<evidence type="ECO:0000256" key="6">
    <source>
        <dbReference type="ARBA" id="ARBA00023136"/>
    </source>
</evidence>
<feature type="transmembrane region" description="Helical" evidence="8">
    <location>
        <begin position="111"/>
        <end position="134"/>
    </location>
</feature>
<evidence type="ECO:0000256" key="5">
    <source>
        <dbReference type="ARBA" id="ARBA00022989"/>
    </source>
</evidence>
<dbReference type="Proteomes" id="UP000837205">
    <property type="component" value="Unassembled WGS sequence"/>
</dbReference>
<name>A0A9N8CYI9_9ENTR</name>